<proteinExistence type="predicted"/>
<dbReference type="Pfam" id="PF12762">
    <property type="entry name" value="DDE_Tnp_IS1595"/>
    <property type="match status" value="1"/>
</dbReference>
<dbReference type="SMART" id="SM01126">
    <property type="entry name" value="DDE_Tnp_IS1595"/>
    <property type="match status" value="1"/>
</dbReference>
<dbReference type="Proteomes" id="UP000295733">
    <property type="component" value="Unassembled WGS sequence"/>
</dbReference>
<organism evidence="2 3">
    <name type="scientific">Rhodovulum adriaticum</name>
    <name type="common">Rhodopseudomonas adriatica</name>
    <dbReference type="NCBI Taxonomy" id="35804"/>
    <lineage>
        <taxon>Bacteria</taxon>
        <taxon>Pseudomonadati</taxon>
        <taxon>Pseudomonadota</taxon>
        <taxon>Alphaproteobacteria</taxon>
        <taxon>Rhodobacterales</taxon>
        <taxon>Paracoccaceae</taxon>
        <taxon>Rhodovulum</taxon>
    </lineage>
</organism>
<accession>A0A4R2NWM7</accession>
<dbReference type="AlphaFoldDB" id="A0A4R2NWM7"/>
<dbReference type="InterPro" id="IPR024442">
    <property type="entry name" value="Transposase_Zn_ribbon"/>
</dbReference>
<dbReference type="PANTHER" id="PTHR47163:SF2">
    <property type="entry name" value="SI:DKEY-17M8.2"/>
    <property type="match status" value="1"/>
</dbReference>
<evidence type="ECO:0000313" key="2">
    <source>
        <dbReference type="EMBL" id="TCP26490.1"/>
    </source>
</evidence>
<keyword evidence="3" id="KW-1185">Reference proteome</keyword>
<dbReference type="Pfam" id="PF12760">
    <property type="entry name" value="Zn_ribbon_IS1595"/>
    <property type="match status" value="1"/>
</dbReference>
<evidence type="ECO:0000259" key="1">
    <source>
        <dbReference type="SMART" id="SM01126"/>
    </source>
</evidence>
<dbReference type="InterPro" id="IPR024445">
    <property type="entry name" value="Tnp_ISXO2-like"/>
</dbReference>
<dbReference type="NCBIfam" id="NF033547">
    <property type="entry name" value="transpos_IS1595"/>
    <property type="match status" value="1"/>
</dbReference>
<reference evidence="2 3" key="1">
    <citation type="submission" date="2019-03" db="EMBL/GenBank/DDBJ databases">
        <title>Genomic Encyclopedia of Type Strains, Phase IV (KMG-IV): sequencing the most valuable type-strain genomes for metagenomic binning, comparative biology and taxonomic classification.</title>
        <authorList>
            <person name="Goeker M."/>
        </authorList>
    </citation>
    <scope>NUCLEOTIDE SEQUENCE [LARGE SCALE GENOMIC DNA]</scope>
    <source>
        <strain evidence="2 3">DSM 2781</strain>
    </source>
</reference>
<dbReference type="RefSeq" id="WP_165918944.1">
    <property type="nucleotide sequence ID" value="NZ_NRRP01000023.1"/>
</dbReference>
<sequence>MKQTNVRQFFAQFPNDEACLAHLFNVRFGQGYVCPKCEREAKWYPLTNEKAYSCQWCGHHIHPMVGSIFEKSRTPLQLWFYAIFLFTTSRHGVSAKELQRQLGVTYKTAWRMAALIREHMAAIDGDEPLGSDGEVVEIDEAYVGGEKKNSYGQRDKTIVLGMVERGGDALVKVVPNMKGETVSKVVAKNVAPGAEIHADMHVSYDQLRKQGFDLKRINKKALGAYVGPNGETVNAIENFWRHLKCSIEGTHISVSPKYLERYAKEFEYRFNRRMRPETMLSELLSRFPELDA</sequence>
<name>A0A4R2NWM7_RHOAD</name>
<dbReference type="PANTHER" id="PTHR47163">
    <property type="entry name" value="DDE_TNP_IS1595 DOMAIN-CONTAINING PROTEIN"/>
    <property type="match status" value="1"/>
</dbReference>
<comment type="caution">
    <text evidence="2">The sequence shown here is derived from an EMBL/GenBank/DDBJ whole genome shotgun (WGS) entry which is preliminary data.</text>
</comment>
<gene>
    <name evidence="2" type="ORF">EV656_102459</name>
</gene>
<protein>
    <submittedName>
        <fullName evidence="2">Transposase-like zinc ribbon protein</fullName>
    </submittedName>
</protein>
<feature type="domain" description="ISXO2-like transposase" evidence="1">
    <location>
        <begin position="128"/>
        <end position="271"/>
    </location>
</feature>
<dbReference type="EMBL" id="SLXL01000002">
    <property type="protein sequence ID" value="TCP26490.1"/>
    <property type="molecule type" value="Genomic_DNA"/>
</dbReference>
<dbReference type="InterPro" id="IPR053164">
    <property type="entry name" value="IS1016-like_transposase"/>
</dbReference>
<evidence type="ECO:0000313" key="3">
    <source>
        <dbReference type="Proteomes" id="UP000295733"/>
    </source>
</evidence>